<evidence type="ECO:0000313" key="1">
    <source>
        <dbReference type="EMBL" id="KAJ8709459.1"/>
    </source>
</evidence>
<reference evidence="1" key="1">
    <citation type="submission" date="2023-03" db="EMBL/GenBank/DDBJ databases">
        <title>Chromosome-level genomes of two armyworms, Mythimna separata and Mythimna loreyi, provide insights into the biosynthesis and reception of sex pheromones.</title>
        <authorList>
            <person name="Zhao H."/>
        </authorList>
    </citation>
    <scope>NUCLEOTIDE SEQUENCE</scope>
    <source>
        <strain evidence="1">BeijingLab</strain>
    </source>
</reference>
<organism evidence="1 2">
    <name type="scientific">Mythimna loreyi</name>
    <dbReference type="NCBI Taxonomy" id="667449"/>
    <lineage>
        <taxon>Eukaryota</taxon>
        <taxon>Metazoa</taxon>
        <taxon>Ecdysozoa</taxon>
        <taxon>Arthropoda</taxon>
        <taxon>Hexapoda</taxon>
        <taxon>Insecta</taxon>
        <taxon>Pterygota</taxon>
        <taxon>Neoptera</taxon>
        <taxon>Endopterygota</taxon>
        <taxon>Lepidoptera</taxon>
        <taxon>Glossata</taxon>
        <taxon>Ditrysia</taxon>
        <taxon>Noctuoidea</taxon>
        <taxon>Noctuidae</taxon>
        <taxon>Noctuinae</taxon>
        <taxon>Hadenini</taxon>
        <taxon>Mythimna</taxon>
    </lineage>
</organism>
<protein>
    <submittedName>
        <fullName evidence="1">Uncharacterized protein</fullName>
    </submittedName>
</protein>
<evidence type="ECO:0000313" key="2">
    <source>
        <dbReference type="Proteomes" id="UP001231649"/>
    </source>
</evidence>
<comment type="caution">
    <text evidence="1">The sequence shown here is derived from an EMBL/GenBank/DDBJ whole genome shotgun (WGS) entry which is preliminary data.</text>
</comment>
<sequence>MDTVKPPDPLDPFEYTPVLTISLPDDNASTEKMDSESANRKRLATSPPTSVTTPLNLIKKEIGRQIYTARDNAPYVVHVFLNNGQTSGTTLHKVKFGMFLFEKNFSNVVIGSVKQLGRNRVSVEFKSHQDANSFLISRILVQHNYVATIPQYNVTRMGLVRDVPTDWTEDEIIQNHQGSLWMRLSYKSQENEPKGELSGCN</sequence>
<dbReference type="Proteomes" id="UP001231649">
    <property type="component" value="Chromosome 24"/>
</dbReference>
<keyword evidence="2" id="KW-1185">Reference proteome</keyword>
<proteinExistence type="predicted"/>
<accession>A0ACC2Q8M6</accession>
<name>A0ACC2Q8M6_9NEOP</name>
<gene>
    <name evidence="1" type="ORF">PYW08_009463</name>
</gene>
<dbReference type="EMBL" id="CM056800">
    <property type="protein sequence ID" value="KAJ8709459.1"/>
    <property type="molecule type" value="Genomic_DNA"/>
</dbReference>